<comment type="caution">
    <text evidence="1">The sequence shown here is derived from an EMBL/GenBank/DDBJ whole genome shotgun (WGS) entry which is preliminary data.</text>
</comment>
<organism evidence="1 2">
    <name type="scientific">Alkalibacterium iburiense</name>
    <dbReference type="NCBI Taxonomy" id="290589"/>
    <lineage>
        <taxon>Bacteria</taxon>
        <taxon>Bacillati</taxon>
        <taxon>Bacillota</taxon>
        <taxon>Bacilli</taxon>
        <taxon>Lactobacillales</taxon>
        <taxon>Carnobacteriaceae</taxon>
        <taxon>Alkalibacterium</taxon>
    </lineage>
</organism>
<evidence type="ECO:0000313" key="2">
    <source>
        <dbReference type="Proteomes" id="UP001501166"/>
    </source>
</evidence>
<evidence type="ECO:0000313" key="1">
    <source>
        <dbReference type="EMBL" id="GAA0358324.1"/>
    </source>
</evidence>
<dbReference type="RefSeq" id="WP_343754395.1">
    <property type="nucleotide sequence ID" value="NZ_BAAACW010000055.1"/>
</dbReference>
<evidence type="ECO:0008006" key="3">
    <source>
        <dbReference type="Google" id="ProtNLM"/>
    </source>
</evidence>
<name>A0ABP3GZJ6_9LACT</name>
<dbReference type="SUPFAM" id="SSF54427">
    <property type="entry name" value="NTF2-like"/>
    <property type="match status" value="1"/>
</dbReference>
<dbReference type="EMBL" id="BAAACW010000055">
    <property type="protein sequence ID" value="GAA0358324.1"/>
    <property type="molecule type" value="Genomic_DNA"/>
</dbReference>
<protein>
    <recommendedName>
        <fullName evidence="3">SnoaL-like polyketide cyclase</fullName>
    </recommendedName>
</protein>
<accession>A0ABP3GZJ6</accession>
<sequence length="142" mass="15780">MTVRSNKEVYHLWVDAWNGDSRKVKDIAAEQCTIHQIRTDEESVTDKAGAEALKGIIDKAKVLFDRVSMTVDVGPIVEGEYVSARWTYSGNYLGGMPGAQAEVGKRVAFSGNDMLRIKEGMITDYWVTSDGIHLLEQLEIVS</sequence>
<dbReference type="Gene3D" id="3.10.450.50">
    <property type="match status" value="1"/>
</dbReference>
<reference evidence="2" key="1">
    <citation type="journal article" date="2019" name="Int. J. Syst. Evol. Microbiol.">
        <title>The Global Catalogue of Microorganisms (GCM) 10K type strain sequencing project: providing services to taxonomists for standard genome sequencing and annotation.</title>
        <authorList>
            <consortium name="The Broad Institute Genomics Platform"/>
            <consortium name="The Broad Institute Genome Sequencing Center for Infectious Disease"/>
            <person name="Wu L."/>
            <person name="Ma J."/>
        </authorList>
    </citation>
    <scope>NUCLEOTIDE SEQUENCE [LARGE SCALE GENOMIC DNA]</scope>
    <source>
        <strain evidence="2">JCM 12662</strain>
    </source>
</reference>
<keyword evidence="2" id="KW-1185">Reference proteome</keyword>
<proteinExistence type="predicted"/>
<dbReference type="Proteomes" id="UP001501166">
    <property type="component" value="Unassembled WGS sequence"/>
</dbReference>
<dbReference type="InterPro" id="IPR032710">
    <property type="entry name" value="NTF2-like_dom_sf"/>
</dbReference>
<dbReference type="InterPro" id="IPR009959">
    <property type="entry name" value="Cyclase_SnoaL-like"/>
</dbReference>
<gene>
    <name evidence="1" type="ORF">GCM10008932_08780</name>
</gene>
<dbReference type="Pfam" id="PF07366">
    <property type="entry name" value="SnoaL"/>
    <property type="match status" value="1"/>
</dbReference>